<dbReference type="InterPro" id="IPR026992">
    <property type="entry name" value="DIOX_N"/>
</dbReference>
<evidence type="ECO:0000313" key="3">
    <source>
        <dbReference type="EMBL" id="KAF4461029.1"/>
    </source>
</evidence>
<dbReference type="AlphaFoldDB" id="A0A8H4L4E7"/>
<organism evidence="3 4">
    <name type="scientific">Fusarium albosuccineum</name>
    <dbReference type="NCBI Taxonomy" id="1237068"/>
    <lineage>
        <taxon>Eukaryota</taxon>
        <taxon>Fungi</taxon>
        <taxon>Dikarya</taxon>
        <taxon>Ascomycota</taxon>
        <taxon>Pezizomycotina</taxon>
        <taxon>Sordariomycetes</taxon>
        <taxon>Hypocreomycetidae</taxon>
        <taxon>Hypocreales</taxon>
        <taxon>Nectriaceae</taxon>
        <taxon>Fusarium</taxon>
        <taxon>Fusarium decemcellulare species complex</taxon>
    </lineage>
</organism>
<dbReference type="EMBL" id="JAADYS010001796">
    <property type="protein sequence ID" value="KAF4461029.1"/>
    <property type="molecule type" value="Genomic_DNA"/>
</dbReference>
<protein>
    <submittedName>
        <fullName evidence="3">Mg2+ transporter zinc transport</fullName>
    </submittedName>
</protein>
<dbReference type="Gene3D" id="2.60.120.330">
    <property type="entry name" value="B-lactam Antibiotic, Isopenicillin N Synthase, Chain"/>
    <property type="match status" value="1"/>
</dbReference>
<gene>
    <name evidence="3" type="ORF">FALBO_12177</name>
</gene>
<sequence length="649" mass="72952">MSPQDPSWIVWDGPYQDQINGLWASDPRLSQPDTRHPKHGISWENRQVSIRTIEFRSDQSDETLLSPVSGPDSLAKRLVHEMADAKPRRAAYIFEGMNRDVATVLGNHFRMDPSLFTNYERTANCASTNDGSYSALATSLSTQSYLSLPYRGLFALPSGLIGYFGLGCSDTGRGVSATRINGKFDTVAVVNRKCFIWNEIRKDGWTFICDPPLQNVMIKDEGPTEGQVLPVSLKPIGGGYIDFLPTDIKSKAKQGPSRTSMADDLCFYLTNHSTLPGLTWDSPDIVALFTQKIIASYYIRHLDQLRRIIMQSQQPMRRHSDFKELGLAAVEANWSDCQTLEKRLHQYCLDLEHILFQLRLPLERPDPRQITSWQDVGADFQMLHYQFDHARTWVGKFNSSISALTGIAGNRQAFREQQVSLQAADRARNITILGLVFVPLAYVATLFSMSDGYAPGEEKFWIYFTIAIPMTILVLGLYQGSFKMSCGFQLILNAPKPPRFRHVLAKLKHVSDMKMTSHNIADRADSDSLNEPLIVDLSAFTSKGDFASRRQSADELYQKLKINGFVGITGHGVPPDVLTEAFATSKKFFDLPYQDKMKAPHPDAPVPHRGYSGPGREYVAAKTAKETKDEAKRELYSKTTDFKARASFF</sequence>
<keyword evidence="1" id="KW-0812">Transmembrane</keyword>
<keyword evidence="4" id="KW-1185">Reference proteome</keyword>
<name>A0A8H4L4E7_9HYPO</name>
<dbReference type="Pfam" id="PF14226">
    <property type="entry name" value="DIOX_N"/>
    <property type="match status" value="1"/>
</dbReference>
<evidence type="ECO:0000256" key="1">
    <source>
        <dbReference type="SAM" id="Phobius"/>
    </source>
</evidence>
<proteinExistence type="predicted"/>
<dbReference type="Proteomes" id="UP000554235">
    <property type="component" value="Unassembled WGS sequence"/>
</dbReference>
<dbReference type="SUPFAM" id="SSF51197">
    <property type="entry name" value="Clavaminate synthase-like"/>
    <property type="match status" value="1"/>
</dbReference>
<dbReference type="OrthoDB" id="3231000at2759"/>
<comment type="caution">
    <text evidence="3">The sequence shown here is derived from an EMBL/GenBank/DDBJ whole genome shotgun (WGS) entry which is preliminary data.</text>
</comment>
<keyword evidence="1" id="KW-1133">Transmembrane helix</keyword>
<evidence type="ECO:0000313" key="4">
    <source>
        <dbReference type="Proteomes" id="UP000554235"/>
    </source>
</evidence>
<dbReference type="InterPro" id="IPR027443">
    <property type="entry name" value="IPNS-like_sf"/>
</dbReference>
<feature type="transmembrane region" description="Helical" evidence="1">
    <location>
        <begin position="460"/>
        <end position="478"/>
    </location>
</feature>
<accession>A0A8H4L4E7</accession>
<evidence type="ECO:0000259" key="2">
    <source>
        <dbReference type="Pfam" id="PF14226"/>
    </source>
</evidence>
<feature type="transmembrane region" description="Helical" evidence="1">
    <location>
        <begin position="430"/>
        <end position="448"/>
    </location>
</feature>
<dbReference type="Gene3D" id="1.20.58.340">
    <property type="entry name" value="Magnesium transport protein CorA, transmembrane region"/>
    <property type="match status" value="1"/>
</dbReference>
<keyword evidence="1" id="KW-0472">Membrane</keyword>
<feature type="domain" description="Non-haem dioxygenase N-terminal" evidence="2">
    <location>
        <begin position="534"/>
        <end position="623"/>
    </location>
</feature>
<reference evidence="3 4" key="1">
    <citation type="submission" date="2020-01" db="EMBL/GenBank/DDBJ databases">
        <title>Identification and distribution of gene clusters putatively required for synthesis of sphingolipid metabolism inhibitors in phylogenetically diverse species of the filamentous fungus Fusarium.</title>
        <authorList>
            <person name="Kim H.-S."/>
            <person name="Busman M."/>
            <person name="Brown D.W."/>
            <person name="Divon H."/>
            <person name="Uhlig S."/>
            <person name="Proctor R.H."/>
        </authorList>
    </citation>
    <scope>NUCLEOTIDE SEQUENCE [LARGE SCALE GENOMIC DNA]</scope>
    <source>
        <strain evidence="3 4">NRRL 20459</strain>
    </source>
</reference>